<feature type="region of interest" description="Disordered" evidence="1">
    <location>
        <begin position="459"/>
        <end position="575"/>
    </location>
</feature>
<evidence type="ECO:0000313" key="3">
    <source>
        <dbReference type="RefSeq" id="XP_070320390.1"/>
    </source>
</evidence>
<dbReference type="GeneID" id="139034077"/>
<organism evidence="2 3">
    <name type="scientific">Odocoileus virginianus</name>
    <name type="common">White-tailed deer</name>
    <dbReference type="NCBI Taxonomy" id="9874"/>
    <lineage>
        <taxon>Eukaryota</taxon>
        <taxon>Metazoa</taxon>
        <taxon>Chordata</taxon>
        <taxon>Craniata</taxon>
        <taxon>Vertebrata</taxon>
        <taxon>Euteleostomi</taxon>
        <taxon>Mammalia</taxon>
        <taxon>Eutheria</taxon>
        <taxon>Laurasiatheria</taxon>
        <taxon>Artiodactyla</taxon>
        <taxon>Ruminantia</taxon>
        <taxon>Pecora</taxon>
        <taxon>Cervidae</taxon>
        <taxon>Odocoileinae</taxon>
        <taxon>Odocoileus</taxon>
    </lineage>
</organism>
<feature type="compositionally biased region" description="Pro residues" evidence="1">
    <location>
        <begin position="103"/>
        <end position="123"/>
    </location>
</feature>
<keyword evidence="2" id="KW-1185">Reference proteome</keyword>
<feature type="compositionally biased region" description="Basic and acidic residues" evidence="1">
    <location>
        <begin position="75"/>
        <end position="85"/>
    </location>
</feature>
<evidence type="ECO:0000256" key="1">
    <source>
        <dbReference type="SAM" id="MobiDB-lite"/>
    </source>
</evidence>
<feature type="compositionally biased region" description="Low complexity" evidence="1">
    <location>
        <begin position="204"/>
        <end position="217"/>
    </location>
</feature>
<accession>A0ABM4HXU6</accession>
<feature type="compositionally biased region" description="Basic and acidic residues" evidence="1">
    <location>
        <begin position="564"/>
        <end position="575"/>
    </location>
</feature>
<feature type="region of interest" description="Disordered" evidence="1">
    <location>
        <begin position="19"/>
        <end position="291"/>
    </location>
</feature>
<dbReference type="RefSeq" id="XP_070320390.1">
    <property type="nucleotide sequence ID" value="XM_070464289.1"/>
</dbReference>
<protein>
    <submittedName>
        <fullName evidence="3">Transcription initiation factor TFIID subunit 4-like</fullName>
    </submittedName>
</protein>
<evidence type="ECO:0000313" key="2">
    <source>
        <dbReference type="Proteomes" id="UP001652640"/>
    </source>
</evidence>
<feature type="region of interest" description="Disordered" evidence="1">
    <location>
        <begin position="326"/>
        <end position="364"/>
    </location>
</feature>
<proteinExistence type="predicted"/>
<reference evidence="3" key="1">
    <citation type="submission" date="2025-08" db="UniProtKB">
        <authorList>
            <consortium name="RefSeq"/>
        </authorList>
    </citation>
    <scope>IDENTIFICATION</scope>
    <source>
        <tissue evidence="3">Tongue muscle</tissue>
    </source>
</reference>
<dbReference type="Proteomes" id="UP001652640">
    <property type="component" value="Unplaced"/>
</dbReference>
<sequence>MGSLAVLLNLRARGWRHAGVPVATLASGRELPPRAGAGQEEPDLQGPTQARNRPPGNRGAGETPARQATGGELGADGRDPARDPAPRPSPTMASWEGAGPQRPALPDPELPATPGCVAPPPQPLQAGARPPQECECGPTCPDGAAALQSQSLSSPRCPRRAPPALNPRRPRPRRPRPGLGEAGGMRGCPPAGASLGRDAGLESRAGLADAPTGAAARRGLRAPSVLRPALGPASCAAAENPDGTRGSASVTEWPPRLDQGRDERSPMDGVEQSPVACPPVPSPVLKDVSGQLPSHPGLLAGLQDPVHDVLWEPASRALVKPSALATVPSPKPCEHMPTKSCAPHPAHPGGHRRALRPQLPPAPPARLSQEPLFWLAAVGHAPKASLRLRATGMNPYLGTERAVPPPMPLQPPPASFRRLRGSCSLTSTCSARSPPATRPTDLNLLLPQPGARVPGVPVKPAALPTVQPAAGSIQGPGNARGQQPLPSGLRRPHPASVVHPEAPITRQPGDVGGRDRQRPRPGCPHSRHPPGRLGLLEPRPRPTGVLCHKAKVVGSGPLPAPSRGWREGDEKHVGT</sequence>
<gene>
    <name evidence="3" type="primary">LOC139034077</name>
</gene>
<name>A0ABM4HXU6_ODOVR</name>
<feature type="compositionally biased region" description="Low complexity" evidence="1">
    <location>
        <begin position="144"/>
        <end position="159"/>
    </location>
</feature>